<feature type="compositionally biased region" description="Polar residues" evidence="4">
    <location>
        <begin position="120"/>
        <end position="135"/>
    </location>
</feature>
<evidence type="ECO:0000256" key="3">
    <source>
        <dbReference type="SAM" id="Coils"/>
    </source>
</evidence>
<protein>
    <recommendedName>
        <fullName evidence="5">Proteasomal ATPase second OB domain-containing protein</fullName>
    </recommendedName>
</protein>
<dbReference type="STRING" id="3818.A0A445C2F4"/>
<dbReference type="Pfam" id="PF16450">
    <property type="entry name" value="Prot_ATP_ID_OB_C"/>
    <property type="match status" value="1"/>
</dbReference>
<sequence>MGLLEEQAQSHFAVACHVSSASPDSPPPCYFACRADQKLRAYQAPLLQSATRFHFLGVLIFSISLQSAKPVTGTGAPFLSARRCLPPLSASEFLSLSLSLSLSHLLLITLHHHHRPSPPQNHLRQTITPPSTTLFSPFRPPMQRHHRSSPPASPSEPLNLHRHLLLLLLPFFLLLLLLLLPPSPNNHRENPFSSPVSCFLCLTAGYHPTPPRLSSSPPHDLALRLSSSPLPPSFSVAESEQSHSSSSEFRRSSGWTLPLHPSPEFLLCSSTQAAPEENCSAKPASKGEGLRQYYSLHIHELQLFLRQKTHNLNRLEAQRNELNFRVRMLREELQFLQEPGSYVGEVVKVMGKNKVLVKVHPEGKYVVDIDKDVNITKITQSQE</sequence>
<gene>
    <name evidence="6" type="ORF">Ahy_A08g041323</name>
</gene>
<feature type="region of interest" description="Disordered" evidence="4">
    <location>
        <begin position="115"/>
        <end position="155"/>
    </location>
</feature>
<accession>A0A445C2F4</accession>
<dbReference type="InterPro" id="IPR050221">
    <property type="entry name" value="26S_Proteasome_ATPase"/>
</dbReference>
<proteinExistence type="predicted"/>
<dbReference type="GO" id="GO:0005524">
    <property type="term" value="F:ATP binding"/>
    <property type="evidence" value="ECO:0007669"/>
    <property type="project" value="UniProtKB-KW"/>
</dbReference>
<evidence type="ECO:0000256" key="2">
    <source>
        <dbReference type="ARBA" id="ARBA00022840"/>
    </source>
</evidence>
<evidence type="ECO:0000256" key="4">
    <source>
        <dbReference type="SAM" id="MobiDB-lite"/>
    </source>
</evidence>
<keyword evidence="7" id="KW-1185">Reference proteome</keyword>
<feature type="coiled-coil region" evidence="3">
    <location>
        <begin position="298"/>
        <end position="332"/>
    </location>
</feature>
<evidence type="ECO:0000259" key="5">
    <source>
        <dbReference type="Pfam" id="PF16450"/>
    </source>
</evidence>
<evidence type="ECO:0000256" key="1">
    <source>
        <dbReference type="ARBA" id="ARBA00022741"/>
    </source>
</evidence>
<evidence type="ECO:0000313" key="6">
    <source>
        <dbReference type="EMBL" id="RYR45081.1"/>
    </source>
</evidence>
<dbReference type="InterPro" id="IPR012340">
    <property type="entry name" value="NA-bd_OB-fold"/>
</dbReference>
<feature type="domain" description="Proteasomal ATPase second OB" evidence="5">
    <location>
        <begin position="343"/>
        <end position="381"/>
    </location>
</feature>
<dbReference type="Proteomes" id="UP000289738">
    <property type="component" value="Chromosome A08"/>
</dbReference>
<reference evidence="6 7" key="1">
    <citation type="submission" date="2019-01" db="EMBL/GenBank/DDBJ databases">
        <title>Sequencing of cultivated peanut Arachis hypogaea provides insights into genome evolution and oil improvement.</title>
        <authorList>
            <person name="Chen X."/>
        </authorList>
    </citation>
    <scope>NUCLEOTIDE SEQUENCE [LARGE SCALE GENOMIC DNA]</scope>
    <source>
        <strain evidence="7">cv. Fuhuasheng</strain>
        <tissue evidence="6">Leaves</tissue>
    </source>
</reference>
<dbReference type="EMBL" id="SDMP01000008">
    <property type="protein sequence ID" value="RYR45081.1"/>
    <property type="molecule type" value="Genomic_DNA"/>
</dbReference>
<keyword evidence="1" id="KW-0547">Nucleotide-binding</keyword>
<keyword evidence="3" id="KW-0175">Coiled coil</keyword>
<organism evidence="6 7">
    <name type="scientific">Arachis hypogaea</name>
    <name type="common">Peanut</name>
    <dbReference type="NCBI Taxonomy" id="3818"/>
    <lineage>
        <taxon>Eukaryota</taxon>
        <taxon>Viridiplantae</taxon>
        <taxon>Streptophyta</taxon>
        <taxon>Embryophyta</taxon>
        <taxon>Tracheophyta</taxon>
        <taxon>Spermatophyta</taxon>
        <taxon>Magnoliopsida</taxon>
        <taxon>eudicotyledons</taxon>
        <taxon>Gunneridae</taxon>
        <taxon>Pentapetalae</taxon>
        <taxon>rosids</taxon>
        <taxon>fabids</taxon>
        <taxon>Fabales</taxon>
        <taxon>Fabaceae</taxon>
        <taxon>Papilionoideae</taxon>
        <taxon>50 kb inversion clade</taxon>
        <taxon>dalbergioids sensu lato</taxon>
        <taxon>Dalbergieae</taxon>
        <taxon>Pterocarpus clade</taxon>
        <taxon>Arachis</taxon>
    </lineage>
</organism>
<comment type="caution">
    <text evidence="6">The sequence shown here is derived from an EMBL/GenBank/DDBJ whole genome shotgun (WGS) entry which is preliminary data.</text>
</comment>
<name>A0A445C2F4_ARAHY</name>
<dbReference type="PANTHER" id="PTHR23073">
    <property type="entry name" value="26S PROTEASOME REGULATORY SUBUNIT"/>
    <property type="match status" value="1"/>
</dbReference>
<dbReference type="AlphaFoldDB" id="A0A445C2F4"/>
<evidence type="ECO:0000313" key="7">
    <source>
        <dbReference type="Proteomes" id="UP000289738"/>
    </source>
</evidence>
<dbReference type="Gene3D" id="2.40.50.140">
    <property type="entry name" value="Nucleic acid-binding proteins"/>
    <property type="match status" value="1"/>
</dbReference>
<dbReference type="InterPro" id="IPR032501">
    <property type="entry name" value="Prot_ATP_ID_OB_2nd"/>
</dbReference>
<keyword evidence="2" id="KW-0067">ATP-binding</keyword>